<evidence type="ECO:0000313" key="2">
    <source>
        <dbReference type="Proteomes" id="UP000789920"/>
    </source>
</evidence>
<feature type="non-terminal residue" evidence="1">
    <location>
        <position position="1"/>
    </location>
</feature>
<dbReference type="Proteomes" id="UP000789920">
    <property type="component" value="Unassembled WGS sequence"/>
</dbReference>
<reference evidence="1" key="1">
    <citation type="submission" date="2021-06" db="EMBL/GenBank/DDBJ databases">
        <authorList>
            <person name="Kallberg Y."/>
            <person name="Tangrot J."/>
            <person name="Rosling A."/>
        </authorList>
    </citation>
    <scope>NUCLEOTIDE SEQUENCE</scope>
    <source>
        <strain evidence="1">MA461A</strain>
    </source>
</reference>
<comment type="caution">
    <text evidence="1">The sequence shown here is derived from an EMBL/GenBank/DDBJ whole genome shotgun (WGS) entry which is preliminary data.</text>
</comment>
<evidence type="ECO:0000313" key="1">
    <source>
        <dbReference type="EMBL" id="CAG8478504.1"/>
    </source>
</evidence>
<proteinExistence type="predicted"/>
<protein>
    <submittedName>
        <fullName evidence="1">18906_t:CDS:1</fullName>
    </submittedName>
</protein>
<gene>
    <name evidence="1" type="ORF">RPERSI_LOCUS880</name>
</gene>
<dbReference type="EMBL" id="CAJVQC010000711">
    <property type="protein sequence ID" value="CAG8478504.1"/>
    <property type="molecule type" value="Genomic_DNA"/>
</dbReference>
<keyword evidence="2" id="KW-1185">Reference proteome</keyword>
<sequence>TSPKLKLTSLLQFDLTQAIIQNDSKPIVSRSVPRLDLKTSSGPV</sequence>
<accession>A0ACA9KK90</accession>
<name>A0ACA9KK90_9GLOM</name>
<organism evidence="1 2">
    <name type="scientific">Racocetra persica</name>
    <dbReference type="NCBI Taxonomy" id="160502"/>
    <lineage>
        <taxon>Eukaryota</taxon>
        <taxon>Fungi</taxon>
        <taxon>Fungi incertae sedis</taxon>
        <taxon>Mucoromycota</taxon>
        <taxon>Glomeromycotina</taxon>
        <taxon>Glomeromycetes</taxon>
        <taxon>Diversisporales</taxon>
        <taxon>Gigasporaceae</taxon>
        <taxon>Racocetra</taxon>
    </lineage>
</organism>